<proteinExistence type="predicted"/>
<accession>A0A410S343</accession>
<evidence type="ECO:0000259" key="1">
    <source>
        <dbReference type="Pfam" id="PF02368"/>
    </source>
</evidence>
<dbReference type="Pfam" id="PF02368">
    <property type="entry name" value="Big_2"/>
    <property type="match status" value="2"/>
</dbReference>
<evidence type="ECO:0000313" key="3">
    <source>
        <dbReference type="Proteomes" id="UP000288758"/>
    </source>
</evidence>
<evidence type="ECO:0000313" key="2">
    <source>
        <dbReference type="EMBL" id="QAT88627.1"/>
    </source>
</evidence>
<reference evidence="2 3" key="1">
    <citation type="submission" date="2018-12" db="EMBL/GenBank/DDBJ databases">
        <title>Complete Genome Sequence of the Corallopyronin A producing Myxobacterium Corallococcus coralloides B035.</title>
        <authorList>
            <person name="Bouhired S.M."/>
            <person name="Rupp O."/>
            <person name="Blom J."/>
            <person name="Schaeberle T.F."/>
            <person name="Kehraus S."/>
            <person name="Schiefer A."/>
            <person name="Pfarr K."/>
            <person name="Goesmann A."/>
            <person name="Hoerauf A."/>
            <person name="Koenig G.M."/>
        </authorList>
    </citation>
    <scope>NUCLEOTIDE SEQUENCE [LARGE SCALE GENOMIC DNA]</scope>
    <source>
        <strain evidence="2 3">B035</strain>
    </source>
</reference>
<dbReference type="SUPFAM" id="SSF49373">
    <property type="entry name" value="Invasin/intimin cell-adhesion fragments"/>
    <property type="match status" value="2"/>
</dbReference>
<gene>
    <name evidence="2" type="ORF">EJ065_7102</name>
</gene>
<dbReference type="InterPro" id="IPR008964">
    <property type="entry name" value="Invasin/intimin_cell_adhesion"/>
</dbReference>
<dbReference type="EMBL" id="CP034669">
    <property type="protein sequence ID" value="QAT88627.1"/>
    <property type="molecule type" value="Genomic_DNA"/>
</dbReference>
<dbReference type="AlphaFoldDB" id="A0A410S343"/>
<name>A0A410S343_CORCK</name>
<dbReference type="InterPro" id="IPR003343">
    <property type="entry name" value="Big_2"/>
</dbReference>
<feature type="domain" description="BIG2" evidence="1">
    <location>
        <begin position="214"/>
        <end position="273"/>
    </location>
</feature>
<dbReference type="Gene3D" id="2.60.40.1080">
    <property type="match status" value="3"/>
</dbReference>
<sequence>MPAFVKTSRPISFSLLGFLALGVLGACGPSPTTITLEPPELRYLRTQGQHLPLRYTVLDADGRKMMDTRLRWTSSAPEVASVREDGTVVARKSGKTIIGVQGGRAKAALPLDLTILASLDVRAPGADFVEVGRTIKLRVVARNEAGHVIPGATPDFRSSNEAVARVENGELIAASAGVATVSATLGHLHRAIAVQVVPPDFARLGLNLTSYTFKKKGQSVMVQARAYNRNGVALEKVPLEWFSSNAAVVTVSPEGRVTAVGKGRAVVSVVAGRRRTAADFIVE</sequence>
<keyword evidence="2" id="KW-0449">Lipoprotein</keyword>
<organism evidence="2 3">
    <name type="scientific">Corallococcus coralloides</name>
    <name type="common">Myxococcus coralloides</name>
    <dbReference type="NCBI Taxonomy" id="184914"/>
    <lineage>
        <taxon>Bacteria</taxon>
        <taxon>Pseudomonadati</taxon>
        <taxon>Myxococcota</taxon>
        <taxon>Myxococcia</taxon>
        <taxon>Myxococcales</taxon>
        <taxon>Cystobacterineae</taxon>
        <taxon>Myxococcaceae</taxon>
        <taxon>Corallococcus</taxon>
    </lineage>
</organism>
<feature type="domain" description="BIG2" evidence="1">
    <location>
        <begin position="32"/>
        <end position="100"/>
    </location>
</feature>
<protein>
    <submittedName>
        <fullName evidence="2">Putative lipoprotein</fullName>
    </submittedName>
</protein>
<dbReference type="Proteomes" id="UP000288758">
    <property type="component" value="Chromosome"/>
</dbReference>
<dbReference type="PROSITE" id="PS51257">
    <property type="entry name" value="PROKAR_LIPOPROTEIN"/>
    <property type="match status" value="1"/>
</dbReference>